<dbReference type="GO" id="GO:0005737">
    <property type="term" value="C:cytoplasm"/>
    <property type="evidence" value="ECO:0007669"/>
    <property type="project" value="UniProtKB-SubCell"/>
</dbReference>
<evidence type="ECO:0000256" key="1">
    <source>
        <dbReference type="ARBA" id="ARBA00005395"/>
    </source>
</evidence>
<dbReference type="Proteomes" id="UP000477680">
    <property type="component" value="Chromosome"/>
</dbReference>
<sequence>MRLAQPRDAARMAALDADASPYPWSASQYRPACTGLASNPERGLMLERGPELLGFIVFAQVLDEASIHNIVVAVSARRQGFGAQLLEAVLAELARNQVRCCQLEVRRSNTAARRLYAALGFSVDGTRRNYYPLPGGREDAILMSRDI</sequence>
<dbReference type="SUPFAM" id="SSF55729">
    <property type="entry name" value="Acyl-CoA N-acyltransferases (Nat)"/>
    <property type="match status" value="1"/>
</dbReference>
<evidence type="ECO:0000256" key="2">
    <source>
        <dbReference type="ARBA" id="ARBA00022490"/>
    </source>
</evidence>
<protein>
    <recommendedName>
        <fullName evidence="5">[Ribosomal protein bS18]-alanine N-acetyltransferase</fullName>
        <ecNumber evidence="5">2.3.1.266</ecNumber>
    </recommendedName>
</protein>
<comment type="subcellular location">
    <subcellularLocation>
        <location evidence="5">Cytoplasm</location>
    </subcellularLocation>
</comment>
<evidence type="ECO:0000259" key="6">
    <source>
        <dbReference type="PROSITE" id="PS51186"/>
    </source>
</evidence>
<dbReference type="InterPro" id="IPR016181">
    <property type="entry name" value="Acyl_CoA_acyltransferase"/>
</dbReference>
<keyword evidence="2 5" id="KW-0963">Cytoplasm</keyword>
<dbReference type="KEGG" id="kim:G3T16_14215"/>
<dbReference type="Gene3D" id="3.40.630.30">
    <property type="match status" value="1"/>
</dbReference>
<keyword evidence="3 7" id="KW-0808">Transferase</keyword>
<evidence type="ECO:0000256" key="3">
    <source>
        <dbReference type="ARBA" id="ARBA00022679"/>
    </source>
</evidence>
<keyword evidence="7" id="KW-0687">Ribonucleoprotein</keyword>
<dbReference type="GO" id="GO:0005840">
    <property type="term" value="C:ribosome"/>
    <property type="evidence" value="ECO:0007669"/>
    <property type="project" value="UniProtKB-KW"/>
</dbReference>
<reference evidence="7 8" key="1">
    <citation type="submission" date="2020-02" db="EMBL/GenBank/DDBJ databases">
        <title>Genome sequencing for Kineobactrum sp. M2.</title>
        <authorList>
            <person name="Park S.-J."/>
        </authorList>
    </citation>
    <scope>NUCLEOTIDE SEQUENCE [LARGE SCALE GENOMIC DNA]</scope>
    <source>
        <strain evidence="7 8">M2</strain>
    </source>
</reference>
<dbReference type="RefSeq" id="WP_163495812.1">
    <property type="nucleotide sequence ID" value="NZ_CP048711.1"/>
</dbReference>
<dbReference type="PANTHER" id="PTHR43420">
    <property type="entry name" value="ACETYLTRANSFERASE"/>
    <property type="match status" value="1"/>
</dbReference>
<dbReference type="InterPro" id="IPR000182">
    <property type="entry name" value="GNAT_dom"/>
</dbReference>
<feature type="domain" description="N-acetyltransferase" evidence="6">
    <location>
        <begin position="1"/>
        <end position="147"/>
    </location>
</feature>
<dbReference type="EMBL" id="CP048711">
    <property type="protein sequence ID" value="QIB66378.1"/>
    <property type="molecule type" value="Genomic_DNA"/>
</dbReference>
<keyword evidence="7" id="KW-0689">Ribosomal protein</keyword>
<evidence type="ECO:0000313" key="7">
    <source>
        <dbReference type="EMBL" id="QIB66378.1"/>
    </source>
</evidence>
<dbReference type="GO" id="GO:0008999">
    <property type="term" value="F:protein-N-terminal-alanine acetyltransferase activity"/>
    <property type="evidence" value="ECO:0007669"/>
    <property type="project" value="UniProtKB-EC"/>
</dbReference>
<name>A0A6C0U358_9GAMM</name>
<dbReference type="Pfam" id="PF00583">
    <property type="entry name" value="Acetyltransf_1"/>
    <property type="match status" value="1"/>
</dbReference>
<dbReference type="InterPro" id="IPR006464">
    <property type="entry name" value="AcTrfase_RimI/Ard1"/>
</dbReference>
<evidence type="ECO:0000313" key="8">
    <source>
        <dbReference type="Proteomes" id="UP000477680"/>
    </source>
</evidence>
<keyword evidence="8" id="KW-1185">Reference proteome</keyword>
<dbReference type="InterPro" id="IPR050680">
    <property type="entry name" value="YpeA/RimI_acetyltransf"/>
</dbReference>
<proteinExistence type="inferred from homology"/>
<dbReference type="PROSITE" id="PS51186">
    <property type="entry name" value="GNAT"/>
    <property type="match status" value="1"/>
</dbReference>
<dbReference type="AlphaFoldDB" id="A0A6C0U358"/>
<dbReference type="PANTHER" id="PTHR43420:SF44">
    <property type="entry name" value="ACETYLTRANSFERASE YPEA"/>
    <property type="match status" value="1"/>
</dbReference>
<organism evidence="7 8">
    <name type="scientific">Kineobactrum salinum</name>
    <dbReference type="NCBI Taxonomy" id="2708301"/>
    <lineage>
        <taxon>Bacteria</taxon>
        <taxon>Pseudomonadati</taxon>
        <taxon>Pseudomonadota</taxon>
        <taxon>Gammaproteobacteria</taxon>
        <taxon>Cellvibrionales</taxon>
        <taxon>Halieaceae</taxon>
        <taxon>Kineobactrum</taxon>
    </lineage>
</organism>
<evidence type="ECO:0000256" key="4">
    <source>
        <dbReference type="ARBA" id="ARBA00023315"/>
    </source>
</evidence>
<dbReference type="NCBIfam" id="TIGR01575">
    <property type="entry name" value="rimI"/>
    <property type="match status" value="1"/>
</dbReference>
<accession>A0A6C0U358</accession>
<dbReference type="EC" id="2.3.1.266" evidence="5"/>
<comment type="similarity">
    <text evidence="1 5">Belongs to the acetyltransferase family. RimI subfamily.</text>
</comment>
<keyword evidence="4" id="KW-0012">Acyltransferase</keyword>
<dbReference type="CDD" id="cd04301">
    <property type="entry name" value="NAT_SF"/>
    <property type="match status" value="1"/>
</dbReference>
<comment type="catalytic activity">
    <reaction evidence="5">
        <text>N-terminal L-alanyl-[ribosomal protein bS18] + acetyl-CoA = N-terminal N(alpha)-acetyl-L-alanyl-[ribosomal protein bS18] + CoA + H(+)</text>
        <dbReference type="Rhea" id="RHEA:43756"/>
        <dbReference type="Rhea" id="RHEA-COMP:10676"/>
        <dbReference type="Rhea" id="RHEA-COMP:10677"/>
        <dbReference type="ChEBI" id="CHEBI:15378"/>
        <dbReference type="ChEBI" id="CHEBI:57287"/>
        <dbReference type="ChEBI" id="CHEBI:57288"/>
        <dbReference type="ChEBI" id="CHEBI:64718"/>
        <dbReference type="ChEBI" id="CHEBI:83683"/>
        <dbReference type="EC" id="2.3.1.266"/>
    </reaction>
</comment>
<evidence type="ECO:0000256" key="5">
    <source>
        <dbReference type="RuleBase" id="RU363094"/>
    </source>
</evidence>
<gene>
    <name evidence="7" type="primary">rimI</name>
    <name evidence="7" type="ORF">G3T16_14215</name>
</gene>
<comment type="function">
    <text evidence="5">Acetylates the N-terminal alanine of ribosomal protein bS18.</text>
</comment>